<dbReference type="RefSeq" id="WP_207178355.1">
    <property type="nucleotide sequence ID" value="NZ_AP024480.1"/>
</dbReference>
<gene>
    <name evidence="2" type="ORF">CaldiYA01_14870</name>
</gene>
<keyword evidence="3" id="KW-1185">Reference proteome</keyword>
<dbReference type="PANTHER" id="PTHR33303:SF2">
    <property type="entry name" value="COA-BINDING DOMAIN-CONTAINING PROTEIN"/>
    <property type="match status" value="1"/>
</dbReference>
<feature type="domain" description="CoA-binding" evidence="1">
    <location>
        <begin position="9"/>
        <end position="101"/>
    </location>
</feature>
<reference evidence="2 3" key="1">
    <citation type="submission" date="2021-02" db="EMBL/GenBank/DDBJ databases">
        <title>Nitrogen-fixing ability and nitrogen fixation related genes of thermophilic fermentative bacteria in the genus Caldicellulosiruptor.</title>
        <authorList>
            <person name="Chen Y."/>
            <person name="Nishihara A."/>
            <person name="Haruta S."/>
        </authorList>
    </citation>
    <scope>NUCLEOTIDE SEQUENCE [LARGE SCALE GENOMIC DNA]</scope>
    <source>
        <strain evidence="2 3">YA01</strain>
    </source>
</reference>
<sequence>MDAKAIALALSFKNWAVVGATPNKQKYGYMVYKKLKENGYKVFAINPLYDEIEGDKVYKTLLDLNQKIDCMSMIVSPEKGKSYIEQAIKIGVKYIWFQPGAESNELIKLCEKNSIVPIYNACVLVALNHKK</sequence>
<evidence type="ECO:0000259" key="1">
    <source>
        <dbReference type="SMART" id="SM00881"/>
    </source>
</evidence>
<proteinExistence type="predicted"/>
<evidence type="ECO:0000313" key="2">
    <source>
        <dbReference type="EMBL" id="BCS81527.1"/>
    </source>
</evidence>
<dbReference type="Gene3D" id="3.40.50.720">
    <property type="entry name" value="NAD(P)-binding Rossmann-like Domain"/>
    <property type="match status" value="1"/>
</dbReference>
<dbReference type="SMART" id="SM00881">
    <property type="entry name" value="CoA_binding"/>
    <property type="match status" value="1"/>
</dbReference>
<accession>A0ABM7NN15</accession>
<protein>
    <submittedName>
        <fullName evidence="2">CoA-binding protein</fullName>
    </submittedName>
</protein>
<dbReference type="SUPFAM" id="SSF51735">
    <property type="entry name" value="NAD(P)-binding Rossmann-fold domains"/>
    <property type="match status" value="1"/>
</dbReference>
<evidence type="ECO:0000313" key="3">
    <source>
        <dbReference type="Proteomes" id="UP000663623"/>
    </source>
</evidence>
<dbReference type="Proteomes" id="UP000663623">
    <property type="component" value="Chromosome"/>
</dbReference>
<dbReference type="EMBL" id="AP024480">
    <property type="protein sequence ID" value="BCS81527.1"/>
    <property type="molecule type" value="Genomic_DNA"/>
</dbReference>
<dbReference type="InterPro" id="IPR036291">
    <property type="entry name" value="NAD(P)-bd_dom_sf"/>
</dbReference>
<dbReference type="PANTHER" id="PTHR33303">
    <property type="entry name" value="CYTOPLASMIC PROTEIN-RELATED"/>
    <property type="match status" value="1"/>
</dbReference>
<organism evidence="2 3">
    <name type="scientific">Caldicellulosiruptor diazotrophicus</name>
    <dbReference type="NCBI Taxonomy" id="2806205"/>
    <lineage>
        <taxon>Bacteria</taxon>
        <taxon>Bacillati</taxon>
        <taxon>Bacillota</taxon>
        <taxon>Bacillota incertae sedis</taxon>
        <taxon>Caldicellulosiruptorales</taxon>
        <taxon>Caldicellulosiruptoraceae</taxon>
        <taxon>Caldicellulosiruptor</taxon>
    </lineage>
</organism>
<dbReference type="InterPro" id="IPR003781">
    <property type="entry name" value="CoA-bd"/>
</dbReference>
<name>A0ABM7NN15_9FIRM</name>
<dbReference type="Pfam" id="PF13380">
    <property type="entry name" value="CoA_binding_2"/>
    <property type="match status" value="1"/>
</dbReference>